<sequence length="289" mass="31085">MSKIPPTVVTPALLDTLRGQEDLPDDVWYIVVATALAILNRPEEIQTVYKHAIARRDHGERDGQGDGGVSLADHEQLRITRRLREALLKTSAIGGLPKTINALQELKKVVPAHLSDEPGGESPTGRRRDIYGTPSPQVLDRGETFFNQCYGKVAERVRTSLDHCGTEDLGLAVRLTYAYVLSPAAVLSEAETSFVMIAGLIPQDGTALGEPPFRGAATSSARANASTTEQVNPQLKGHLKGALNGGARVEEVRAVRQVAVDVCRAAGMRLLTGEDAPGGWGWRAEVQNL</sequence>
<evidence type="ECO:0000313" key="3">
    <source>
        <dbReference type="Proteomes" id="UP000283895"/>
    </source>
</evidence>
<dbReference type="InterPro" id="IPR029032">
    <property type="entry name" value="AhpD-like"/>
</dbReference>
<reference evidence="2 3" key="1">
    <citation type="submission" date="2015-09" db="EMBL/GenBank/DDBJ databases">
        <title>Host preference determinants of Valsa canker pathogens revealed by comparative genomics.</title>
        <authorList>
            <person name="Yin Z."/>
            <person name="Huang L."/>
        </authorList>
    </citation>
    <scope>NUCLEOTIDE SEQUENCE [LARGE SCALE GENOMIC DNA]</scope>
    <source>
        <strain evidence="2 3">03-1</strain>
    </source>
</reference>
<dbReference type="OrthoDB" id="5537330at2759"/>
<dbReference type="EMBL" id="LKEA01000005">
    <property type="protein sequence ID" value="ROW08998.1"/>
    <property type="molecule type" value="Genomic_DNA"/>
</dbReference>
<dbReference type="AlphaFoldDB" id="A0A423WZR0"/>
<gene>
    <name evidence="2" type="ORF">VMCG_02853</name>
</gene>
<protein>
    <submittedName>
        <fullName evidence="2">Uncharacterized protein</fullName>
    </submittedName>
</protein>
<dbReference type="Gene3D" id="1.20.1290.10">
    <property type="entry name" value="AhpD-like"/>
    <property type="match status" value="2"/>
</dbReference>
<name>A0A423WZR0_9PEZI</name>
<dbReference type="PANTHER" id="PTHR28180:SF2">
    <property type="entry name" value="PEROXISOMAL PROTEIN 2"/>
    <property type="match status" value="1"/>
</dbReference>
<dbReference type="InterPro" id="IPR052999">
    <property type="entry name" value="PTS1_Protein"/>
</dbReference>
<accession>A0A423WZR0</accession>
<comment type="caution">
    <text evidence="2">The sequence shown here is derived from an EMBL/GenBank/DDBJ whole genome shotgun (WGS) entry which is preliminary data.</text>
</comment>
<evidence type="ECO:0000313" key="2">
    <source>
        <dbReference type="EMBL" id="ROW08998.1"/>
    </source>
</evidence>
<organism evidence="2 3">
    <name type="scientific">Cytospora schulzeri</name>
    <dbReference type="NCBI Taxonomy" id="448051"/>
    <lineage>
        <taxon>Eukaryota</taxon>
        <taxon>Fungi</taxon>
        <taxon>Dikarya</taxon>
        <taxon>Ascomycota</taxon>
        <taxon>Pezizomycotina</taxon>
        <taxon>Sordariomycetes</taxon>
        <taxon>Sordariomycetidae</taxon>
        <taxon>Diaporthales</taxon>
        <taxon>Cytosporaceae</taxon>
        <taxon>Cytospora</taxon>
    </lineage>
</organism>
<feature type="region of interest" description="Disordered" evidence="1">
    <location>
        <begin position="113"/>
        <end position="134"/>
    </location>
</feature>
<dbReference type="Proteomes" id="UP000283895">
    <property type="component" value="Unassembled WGS sequence"/>
</dbReference>
<proteinExistence type="predicted"/>
<evidence type="ECO:0000256" key="1">
    <source>
        <dbReference type="SAM" id="MobiDB-lite"/>
    </source>
</evidence>
<keyword evidence="3" id="KW-1185">Reference proteome</keyword>
<dbReference type="SUPFAM" id="SSF69118">
    <property type="entry name" value="AhpD-like"/>
    <property type="match status" value="1"/>
</dbReference>
<dbReference type="STRING" id="356882.A0A423WZR0"/>
<dbReference type="PANTHER" id="PTHR28180">
    <property type="entry name" value="CONSERVED MITOCHONDRIAL PROTEIN-RELATED"/>
    <property type="match status" value="1"/>
</dbReference>